<dbReference type="Gene3D" id="1.10.760.10">
    <property type="entry name" value="Cytochrome c-like domain"/>
    <property type="match status" value="1"/>
</dbReference>
<dbReference type="GO" id="GO:0046872">
    <property type="term" value="F:metal ion binding"/>
    <property type="evidence" value="ECO:0007669"/>
    <property type="project" value="UniProtKB-KW"/>
</dbReference>
<feature type="chain" id="PRO_5012861165" evidence="7">
    <location>
        <begin position="20"/>
        <end position="171"/>
    </location>
</feature>
<evidence type="ECO:0000256" key="4">
    <source>
        <dbReference type="ARBA" id="ARBA00022982"/>
    </source>
</evidence>
<dbReference type="RefSeq" id="WP_072858422.1">
    <property type="nucleotide sequence ID" value="NZ_FQUE01000010.1"/>
</dbReference>
<keyword evidence="10" id="KW-1185">Reference proteome</keyword>
<accession>A0A1M5DR33</accession>
<keyword evidence="1" id="KW-0813">Transport</keyword>
<dbReference type="EMBL" id="FQUE01000010">
    <property type="protein sequence ID" value="SHF69420.1"/>
    <property type="molecule type" value="Genomic_DNA"/>
</dbReference>
<name>A0A1M5DR33_LOKAT</name>
<dbReference type="GO" id="GO:0020037">
    <property type="term" value="F:heme binding"/>
    <property type="evidence" value="ECO:0007669"/>
    <property type="project" value="InterPro"/>
</dbReference>
<evidence type="ECO:0000313" key="9">
    <source>
        <dbReference type="EMBL" id="SHF69420.1"/>
    </source>
</evidence>
<reference evidence="10" key="1">
    <citation type="submission" date="2016-11" db="EMBL/GenBank/DDBJ databases">
        <authorList>
            <person name="Varghese N."/>
            <person name="Submissions S."/>
        </authorList>
    </citation>
    <scope>NUCLEOTIDE SEQUENCE [LARGE SCALE GENOMIC DNA]</scope>
    <source>
        <strain evidence="10">DSM 29326</strain>
    </source>
</reference>
<dbReference type="PANTHER" id="PTHR11961">
    <property type="entry name" value="CYTOCHROME C"/>
    <property type="match status" value="1"/>
</dbReference>
<dbReference type="GO" id="GO:0009055">
    <property type="term" value="F:electron transfer activity"/>
    <property type="evidence" value="ECO:0007669"/>
    <property type="project" value="InterPro"/>
</dbReference>
<evidence type="ECO:0000259" key="8">
    <source>
        <dbReference type="PROSITE" id="PS51007"/>
    </source>
</evidence>
<proteinExistence type="predicted"/>
<evidence type="ECO:0000256" key="3">
    <source>
        <dbReference type="ARBA" id="ARBA00022723"/>
    </source>
</evidence>
<dbReference type="Proteomes" id="UP000183987">
    <property type="component" value="Unassembled WGS sequence"/>
</dbReference>
<keyword evidence="7" id="KW-0732">Signal</keyword>
<evidence type="ECO:0000313" key="10">
    <source>
        <dbReference type="Proteomes" id="UP000183987"/>
    </source>
</evidence>
<evidence type="ECO:0000256" key="2">
    <source>
        <dbReference type="ARBA" id="ARBA00022617"/>
    </source>
</evidence>
<dbReference type="InterPro" id="IPR002327">
    <property type="entry name" value="Cyt_c_1A/1B"/>
</dbReference>
<evidence type="ECO:0000256" key="6">
    <source>
        <dbReference type="PROSITE-ProRule" id="PRU00433"/>
    </source>
</evidence>
<protein>
    <submittedName>
        <fullName evidence="9">Cytochrome c</fullName>
    </submittedName>
</protein>
<gene>
    <name evidence="9" type="ORF">SAMN05444339_110107</name>
</gene>
<keyword evidence="5 6" id="KW-0408">Iron</keyword>
<dbReference type="STRING" id="366533.SAMN05444339_110107"/>
<keyword evidence="3 6" id="KW-0479">Metal-binding</keyword>
<organism evidence="9 10">
    <name type="scientific">Loktanella atrilutea</name>
    <dbReference type="NCBI Taxonomy" id="366533"/>
    <lineage>
        <taxon>Bacteria</taxon>
        <taxon>Pseudomonadati</taxon>
        <taxon>Pseudomonadota</taxon>
        <taxon>Alphaproteobacteria</taxon>
        <taxon>Rhodobacterales</taxon>
        <taxon>Roseobacteraceae</taxon>
        <taxon>Loktanella</taxon>
    </lineage>
</organism>
<evidence type="ECO:0000256" key="7">
    <source>
        <dbReference type="SAM" id="SignalP"/>
    </source>
</evidence>
<keyword evidence="4" id="KW-0249">Electron transport</keyword>
<dbReference type="InterPro" id="IPR036909">
    <property type="entry name" value="Cyt_c-like_dom_sf"/>
</dbReference>
<dbReference type="SUPFAM" id="SSF46626">
    <property type="entry name" value="Cytochrome c"/>
    <property type="match status" value="1"/>
</dbReference>
<dbReference type="InterPro" id="IPR009056">
    <property type="entry name" value="Cyt_c-like_dom"/>
</dbReference>
<feature type="signal peptide" evidence="7">
    <location>
        <begin position="1"/>
        <end position="19"/>
    </location>
</feature>
<keyword evidence="2 6" id="KW-0349">Heme</keyword>
<dbReference type="OrthoDB" id="9805828at2"/>
<evidence type="ECO:0000256" key="1">
    <source>
        <dbReference type="ARBA" id="ARBA00022448"/>
    </source>
</evidence>
<feature type="domain" description="Cytochrome c" evidence="8">
    <location>
        <begin position="35"/>
        <end position="154"/>
    </location>
</feature>
<dbReference type="AlphaFoldDB" id="A0A1M5DR33"/>
<sequence>MKFTTLAAAMTLLAAPAFAESHMTATDTAMAAPTGDAAAGEEQFNKQCVACHVVQDPATDEVLAGRNAKVGPNLYGTMGHQAGAVEGYNFGDSLKAWGEAGGTLTEENFVAYVQDPTGFLREVLDDKRARGKMAYQVRDEAQAHDLFAFLSTFGGEDDAATDGGEAPAATN</sequence>
<evidence type="ECO:0000256" key="5">
    <source>
        <dbReference type="ARBA" id="ARBA00023004"/>
    </source>
</evidence>
<dbReference type="PROSITE" id="PS51007">
    <property type="entry name" value="CYTC"/>
    <property type="match status" value="1"/>
</dbReference>